<dbReference type="EMBL" id="DSTK01000013">
    <property type="protein sequence ID" value="HFK96666.1"/>
    <property type="molecule type" value="Genomic_DNA"/>
</dbReference>
<name>A0A832ECY3_9BACT</name>
<comment type="caution">
    <text evidence="1">The sequence shown here is derived from an EMBL/GenBank/DDBJ whole genome shotgun (WGS) entry which is preliminary data.</text>
</comment>
<dbReference type="NCBIfam" id="TIGR03292">
    <property type="entry name" value="PhnH_redo"/>
    <property type="match status" value="1"/>
</dbReference>
<dbReference type="Gene3D" id="3.40.50.11310">
    <property type="entry name" value="Bacterial phosphonate metabolism protein PhnH"/>
    <property type="match status" value="1"/>
</dbReference>
<gene>
    <name evidence="1" type="primary">phnH</name>
    <name evidence="1" type="ORF">ENS06_05000</name>
</gene>
<dbReference type="InterPro" id="IPR038058">
    <property type="entry name" value="PhnH-like_sp"/>
</dbReference>
<sequence>MPSHAEFLDTMGFREPVLESQEAFRTLLTAMAHPGRLVTFKTPGMIPRDLYAASWVVLLTLGDDSVRFWTDLPIDHEARWAVQSVTRVRTVSESREADLALVTDPSGLSFPLDFPIGTEQEPYLGATVIIQVSSLCQWPSSTSGEAFVLSGPGIQGRTALRVRGCPKSFWDWRRSLEAVYPRGLDVLFTHDADLVAVPRSTHVLPMGGLSCTSP</sequence>
<dbReference type="GO" id="GO:0019634">
    <property type="term" value="P:organic phosphonate metabolic process"/>
    <property type="evidence" value="ECO:0007669"/>
    <property type="project" value="InterPro"/>
</dbReference>
<dbReference type="InterPro" id="IPR008772">
    <property type="entry name" value="Phosphonate_metab_PhnH"/>
</dbReference>
<proteinExistence type="predicted"/>
<dbReference type="PIRSF" id="PIRSF020680">
    <property type="entry name" value="PhnH"/>
    <property type="match status" value="1"/>
</dbReference>
<keyword evidence="1" id="KW-0456">Lyase</keyword>
<dbReference type="Pfam" id="PF05845">
    <property type="entry name" value="PhnH"/>
    <property type="match status" value="1"/>
</dbReference>
<accession>A0A832ECY3</accession>
<reference evidence="1" key="1">
    <citation type="journal article" date="2020" name="mSystems">
        <title>Genome- and Community-Level Interaction Insights into Carbon Utilization and Element Cycling Functions of Hydrothermarchaeota in Hydrothermal Sediment.</title>
        <authorList>
            <person name="Zhou Z."/>
            <person name="Liu Y."/>
            <person name="Xu W."/>
            <person name="Pan J."/>
            <person name="Luo Z.H."/>
            <person name="Li M."/>
        </authorList>
    </citation>
    <scope>NUCLEOTIDE SEQUENCE [LARGE SCALE GENOMIC DNA]</scope>
    <source>
        <strain evidence="1">SpSt-456</strain>
    </source>
</reference>
<protein>
    <submittedName>
        <fullName evidence="1">Phosphonate C-P lyase system protein PhnH</fullName>
    </submittedName>
</protein>
<dbReference type="AlphaFoldDB" id="A0A832ECY3"/>
<dbReference type="SUPFAM" id="SSF159709">
    <property type="entry name" value="PhnH-like"/>
    <property type="match status" value="1"/>
</dbReference>
<organism evidence="1">
    <name type="scientific">Desulfacinum infernum</name>
    <dbReference type="NCBI Taxonomy" id="35837"/>
    <lineage>
        <taxon>Bacteria</taxon>
        <taxon>Pseudomonadati</taxon>
        <taxon>Thermodesulfobacteriota</taxon>
        <taxon>Syntrophobacteria</taxon>
        <taxon>Syntrophobacterales</taxon>
        <taxon>Syntrophobacteraceae</taxon>
        <taxon>Desulfacinum</taxon>
    </lineage>
</organism>
<dbReference type="GO" id="GO:0016829">
    <property type="term" value="F:lyase activity"/>
    <property type="evidence" value="ECO:0007669"/>
    <property type="project" value="UniProtKB-KW"/>
</dbReference>
<evidence type="ECO:0000313" key="1">
    <source>
        <dbReference type="EMBL" id="HFK96666.1"/>
    </source>
</evidence>